<proteinExistence type="predicted"/>
<keyword evidence="4" id="KW-1185">Reference proteome</keyword>
<reference evidence="4" key="2">
    <citation type="submission" date="2023-07" db="EMBL/GenBank/DDBJ databases">
        <title>Yangia mangrovi SAOS 153D genome.</title>
        <authorList>
            <person name="Verma A."/>
            <person name="Pal Y."/>
            <person name="Sundharam S."/>
            <person name="Bisht B."/>
            <person name="Srinivasan K."/>
        </authorList>
    </citation>
    <scope>NUCLEOTIDE SEQUENCE [LARGE SCALE GENOMIC DNA]</scope>
    <source>
        <strain evidence="4">SAOS 153D</strain>
    </source>
</reference>
<feature type="transmembrane region" description="Helical" evidence="1">
    <location>
        <begin position="14"/>
        <end position="31"/>
    </location>
</feature>
<dbReference type="Pfam" id="PF05545">
    <property type="entry name" value="FixQ"/>
    <property type="match status" value="1"/>
</dbReference>
<keyword evidence="1" id="KW-1133">Transmembrane helix</keyword>
<sequence length="65" mass="7290">MDTYSALRHFADSWGLLLMFLFFLGMVIWIFRPGSKRTHDDAASIPLRNDTAPAAARVPEAPAQK</sequence>
<organism evidence="3">
    <name type="scientific">Alloyangia mangrovi</name>
    <dbReference type="NCBI Taxonomy" id="1779329"/>
    <lineage>
        <taxon>Bacteria</taxon>
        <taxon>Pseudomonadati</taxon>
        <taxon>Pseudomonadota</taxon>
        <taxon>Alphaproteobacteria</taxon>
        <taxon>Rhodobacterales</taxon>
        <taxon>Roseobacteraceae</taxon>
        <taxon>Alloyangia</taxon>
    </lineage>
</organism>
<dbReference type="Proteomes" id="UP000217448">
    <property type="component" value="Unassembled WGS sequence"/>
</dbReference>
<dbReference type="EMBL" id="NTHN02000010">
    <property type="protein sequence ID" value="MCT4370169.1"/>
    <property type="molecule type" value="Genomic_DNA"/>
</dbReference>
<evidence type="ECO:0000313" key="4">
    <source>
        <dbReference type="Proteomes" id="UP000217448"/>
    </source>
</evidence>
<name>A0A2A3JZL0_9RHOB</name>
<evidence type="ECO:0000256" key="1">
    <source>
        <dbReference type="SAM" id="Phobius"/>
    </source>
</evidence>
<gene>
    <name evidence="2" type="ORF">CLG85_007450</name>
    <name evidence="3" type="ORF">CLG85_03100</name>
</gene>
<evidence type="ECO:0000313" key="3">
    <source>
        <dbReference type="EMBL" id="PBD20613.1"/>
    </source>
</evidence>
<reference evidence="3" key="1">
    <citation type="submission" date="2017-09" db="EMBL/GenBank/DDBJ databases">
        <title>Yangia sp. SAOS 153D whole genome sequencing.</title>
        <authorList>
            <person name="Verma A."/>
            <person name="Krishnamurthi S."/>
        </authorList>
    </citation>
    <scope>NUCLEOTIDE SEQUENCE [LARGE SCALE GENOMIC DNA]</scope>
    <source>
        <strain evidence="3">SAOS 153D</strain>
    </source>
</reference>
<dbReference type="InterPro" id="IPR008621">
    <property type="entry name" value="Cbb3-typ_cyt_oxidase_comp"/>
</dbReference>
<evidence type="ECO:0000313" key="2">
    <source>
        <dbReference type="EMBL" id="MCT4370169.1"/>
    </source>
</evidence>
<reference evidence="2" key="3">
    <citation type="submission" date="2024-05" db="EMBL/GenBank/DDBJ databases">
        <title>Yangia mangrovi SAOS 153D genome.</title>
        <authorList>
            <person name="Verma A."/>
            <person name="Pal Y."/>
            <person name="Sundharam S."/>
            <person name="Bisht B."/>
            <person name="Srinivasan K."/>
        </authorList>
    </citation>
    <scope>NUCLEOTIDE SEQUENCE</scope>
    <source>
        <strain evidence="2">SAOS 153D</strain>
    </source>
</reference>
<keyword evidence="1" id="KW-0472">Membrane</keyword>
<dbReference type="RefSeq" id="WP_095880939.1">
    <property type="nucleotide sequence ID" value="NZ_NTHN02000010.1"/>
</dbReference>
<dbReference type="EMBL" id="NTHN01000031">
    <property type="protein sequence ID" value="PBD20613.1"/>
    <property type="molecule type" value="Genomic_DNA"/>
</dbReference>
<keyword evidence="1" id="KW-0812">Transmembrane</keyword>
<protein>
    <submittedName>
        <fullName evidence="2">Cbb3-type cytochrome c oxidase subunit 3</fullName>
    </submittedName>
    <submittedName>
        <fullName evidence="3">CcoQ/FixQ family Cbb3-type cytochrome c oxidase assembly chaperone</fullName>
    </submittedName>
</protein>
<dbReference type="CDD" id="cd01324">
    <property type="entry name" value="cbb3_Oxidase_CcoQ"/>
    <property type="match status" value="1"/>
</dbReference>
<dbReference type="AlphaFoldDB" id="A0A2A3JZL0"/>
<comment type="caution">
    <text evidence="3">The sequence shown here is derived from an EMBL/GenBank/DDBJ whole genome shotgun (WGS) entry which is preliminary data.</text>
</comment>
<accession>A0A2A3JZL0</accession>